<dbReference type="Gene3D" id="1.20.5.1930">
    <property type="match status" value="1"/>
</dbReference>
<evidence type="ECO:0000313" key="13">
    <source>
        <dbReference type="EMBL" id="RLV72634.1"/>
    </source>
</evidence>
<keyword evidence="5" id="KW-0547">Nucleotide-binding</keyword>
<feature type="compositionally biased region" description="Low complexity" evidence="9">
    <location>
        <begin position="253"/>
        <end position="265"/>
    </location>
</feature>
<dbReference type="KEGG" id="src:M271_45855"/>
<dbReference type="Gene3D" id="3.30.565.10">
    <property type="entry name" value="Histidine kinase-like ATPase, C-terminal domain"/>
    <property type="match status" value="1"/>
</dbReference>
<feature type="transmembrane region" description="Helical" evidence="10">
    <location>
        <begin position="142"/>
        <end position="164"/>
    </location>
</feature>
<dbReference type="InterPro" id="IPR050482">
    <property type="entry name" value="Sensor_HK_TwoCompSys"/>
</dbReference>
<evidence type="ECO:0000256" key="5">
    <source>
        <dbReference type="ARBA" id="ARBA00022741"/>
    </source>
</evidence>
<evidence type="ECO:0000259" key="11">
    <source>
        <dbReference type="Pfam" id="PF02518"/>
    </source>
</evidence>
<accession>A0A0A0NST9</accession>
<dbReference type="InterPro" id="IPR003594">
    <property type="entry name" value="HATPase_dom"/>
</dbReference>
<feature type="region of interest" description="Disordered" evidence="9">
    <location>
        <begin position="249"/>
        <end position="268"/>
    </location>
</feature>
<dbReference type="PANTHER" id="PTHR24421">
    <property type="entry name" value="NITRATE/NITRITE SENSOR PROTEIN NARX-RELATED"/>
    <property type="match status" value="1"/>
</dbReference>
<dbReference type="EC" id="2.7.13.3" evidence="2"/>
<keyword evidence="6 13" id="KW-0418">Kinase</keyword>
<evidence type="ECO:0000313" key="14">
    <source>
        <dbReference type="Proteomes" id="UP000281594"/>
    </source>
</evidence>
<keyword evidence="8" id="KW-0902">Two-component regulatory system</keyword>
<dbReference type="AlphaFoldDB" id="A0A0A0NST9"/>
<protein>
    <recommendedName>
        <fullName evidence="2">histidine kinase</fullName>
        <ecNumber evidence="2">2.7.13.3</ecNumber>
    </recommendedName>
</protein>
<feature type="domain" description="Signal transduction histidine kinase subgroup 3 dimerisation and phosphoacceptor" evidence="12">
    <location>
        <begin position="184"/>
        <end position="248"/>
    </location>
</feature>
<dbReference type="Pfam" id="PF07730">
    <property type="entry name" value="HisKA_3"/>
    <property type="match status" value="1"/>
</dbReference>
<keyword evidence="3" id="KW-0597">Phosphoprotein</keyword>
<dbReference type="InterPro" id="IPR036890">
    <property type="entry name" value="HATPase_C_sf"/>
</dbReference>
<keyword evidence="10" id="KW-0812">Transmembrane</keyword>
<evidence type="ECO:0000256" key="6">
    <source>
        <dbReference type="ARBA" id="ARBA00022777"/>
    </source>
</evidence>
<evidence type="ECO:0000256" key="10">
    <source>
        <dbReference type="SAM" id="Phobius"/>
    </source>
</evidence>
<dbReference type="Pfam" id="PF02518">
    <property type="entry name" value="HATPase_c"/>
    <property type="match status" value="1"/>
</dbReference>
<comment type="catalytic activity">
    <reaction evidence="1">
        <text>ATP + protein L-histidine = ADP + protein N-phospho-L-histidine.</text>
        <dbReference type="EC" id="2.7.13.3"/>
    </reaction>
</comment>
<evidence type="ECO:0000256" key="9">
    <source>
        <dbReference type="SAM" id="MobiDB-lite"/>
    </source>
</evidence>
<evidence type="ECO:0000259" key="12">
    <source>
        <dbReference type="Pfam" id="PF07730"/>
    </source>
</evidence>
<dbReference type="PANTHER" id="PTHR24421:SF10">
    <property type="entry name" value="NITRATE_NITRITE SENSOR PROTEIN NARQ"/>
    <property type="match status" value="1"/>
</dbReference>
<feature type="transmembrane region" description="Helical" evidence="10">
    <location>
        <begin position="112"/>
        <end position="130"/>
    </location>
</feature>
<reference evidence="13 14" key="1">
    <citation type="journal article" date="2018" name="J. Biol. Chem.">
        <title>Discovery of the actinoplanic acid pathway in Streptomyces rapamycinicus reveals a genetically conserved synergism with rapamycin.</title>
        <authorList>
            <person name="Mrak P."/>
            <person name="Krastel P."/>
            <person name="Pivk Lukancic P."/>
            <person name="Tao J."/>
            <person name="Pistorius D."/>
            <person name="Moore C.M."/>
        </authorList>
    </citation>
    <scope>NUCLEOTIDE SEQUENCE [LARGE SCALE GENOMIC DNA]</scope>
    <source>
        <strain evidence="13 14">NRRL 5491</strain>
    </source>
</reference>
<dbReference type="CDD" id="cd16917">
    <property type="entry name" value="HATPase_UhpB-NarQ-NarX-like"/>
    <property type="match status" value="1"/>
</dbReference>
<dbReference type="GO" id="GO:0016020">
    <property type="term" value="C:membrane"/>
    <property type="evidence" value="ECO:0007669"/>
    <property type="project" value="InterPro"/>
</dbReference>
<dbReference type="InterPro" id="IPR011712">
    <property type="entry name" value="Sig_transdc_His_kin_sub3_dim/P"/>
</dbReference>
<evidence type="ECO:0000256" key="7">
    <source>
        <dbReference type="ARBA" id="ARBA00022840"/>
    </source>
</evidence>
<feature type="transmembrane region" description="Helical" evidence="10">
    <location>
        <begin position="12"/>
        <end position="32"/>
    </location>
</feature>
<feature type="transmembrane region" description="Helical" evidence="10">
    <location>
        <begin position="38"/>
        <end position="56"/>
    </location>
</feature>
<organism evidence="13 14">
    <name type="scientific">Streptomyces rapamycinicus (strain ATCC 29253 / DSM 41530 / NRRL 5491 / AYB-994)</name>
    <name type="common">Streptomyces hygroscopicus (strain ATCC 29253)</name>
    <dbReference type="NCBI Taxonomy" id="1343740"/>
    <lineage>
        <taxon>Bacteria</taxon>
        <taxon>Bacillati</taxon>
        <taxon>Actinomycetota</taxon>
        <taxon>Actinomycetes</taxon>
        <taxon>Kitasatosporales</taxon>
        <taxon>Streptomycetaceae</taxon>
        <taxon>Streptomyces</taxon>
        <taxon>Streptomyces violaceusniger group</taxon>
    </lineage>
</organism>
<evidence type="ECO:0000256" key="1">
    <source>
        <dbReference type="ARBA" id="ARBA00000085"/>
    </source>
</evidence>
<dbReference type="SUPFAM" id="SSF55874">
    <property type="entry name" value="ATPase domain of HSP90 chaperone/DNA topoisomerase II/histidine kinase"/>
    <property type="match status" value="1"/>
</dbReference>
<dbReference type="GO" id="GO:0000155">
    <property type="term" value="F:phosphorelay sensor kinase activity"/>
    <property type="evidence" value="ECO:0007669"/>
    <property type="project" value="InterPro"/>
</dbReference>
<keyword evidence="10" id="KW-0472">Membrane</keyword>
<sequence length="421" mass="44919">MISEFRSRFRFRHLRQGLVGVALVVLVVLEGLNAPHPAMAAATMVSGVLCLAALAVPERLFARYGLGAAALSCALTVTEAQLSERPPNTPGMVELGALLLLSTRAVRRCPPLRATGLVAVSSLAAVVLPLRIELWDDYLKNLITVIAVCAVPFMVVVGLCLRLYDTLRERERETIRQAQRLEHARELHDFVAHHVTAIVAQTKAARFTAAAGHTQSPEDLDRMLAQIERAGSQALGSMRAMVTSLRDHATASATTRPTGDPAGPRGPRRLRDLRALTEEFSEVGPAAELILAPELADRPLPTGIATTVHRVVQESLTNVRKHATGVGRVEVRIGVRPGHPERLEVSVVDDGQVGASPAAGRSVEGSGYGLVGLAERAEKVNGHITSGPRDGGGWHVLAVLPLDKAATDKTATEETIACDHA</sequence>
<evidence type="ECO:0000256" key="8">
    <source>
        <dbReference type="ARBA" id="ARBA00023012"/>
    </source>
</evidence>
<dbReference type="Proteomes" id="UP000281594">
    <property type="component" value="Unassembled WGS sequence"/>
</dbReference>
<feature type="domain" description="Histidine kinase/HSP90-like ATPase" evidence="11">
    <location>
        <begin position="305"/>
        <end position="403"/>
    </location>
</feature>
<evidence type="ECO:0000256" key="3">
    <source>
        <dbReference type="ARBA" id="ARBA00022553"/>
    </source>
</evidence>
<dbReference type="GO" id="GO:0046983">
    <property type="term" value="F:protein dimerization activity"/>
    <property type="evidence" value="ECO:0007669"/>
    <property type="project" value="InterPro"/>
</dbReference>
<dbReference type="STRING" id="1343740.M271_45855"/>
<comment type="caution">
    <text evidence="13">The sequence shown here is derived from an EMBL/GenBank/DDBJ whole genome shotgun (WGS) entry which is preliminary data.</text>
</comment>
<proteinExistence type="predicted"/>
<dbReference type="EMBL" id="QYCY01000004">
    <property type="protein sequence ID" value="RLV72634.1"/>
    <property type="molecule type" value="Genomic_DNA"/>
</dbReference>
<dbReference type="HOGENOM" id="CLU_000445_20_1_11"/>
<dbReference type="GO" id="GO:0005524">
    <property type="term" value="F:ATP binding"/>
    <property type="evidence" value="ECO:0007669"/>
    <property type="project" value="UniProtKB-KW"/>
</dbReference>
<keyword evidence="7" id="KW-0067">ATP-binding</keyword>
<dbReference type="RefSeq" id="WP_020874016.1">
    <property type="nucleotide sequence ID" value="NC_022785.1"/>
</dbReference>
<dbReference type="eggNOG" id="COG4585">
    <property type="taxonomic scope" value="Bacteria"/>
</dbReference>
<evidence type="ECO:0000256" key="2">
    <source>
        <dbReference type="ARBA" id="ARBA00012438"/>
    </source>
</evidence>
<gene>
    <name evidence="13" type="ORF">D3C57_148945</name>
</gene>
<keyword evidence="4" id="KW-0808">Transferase</keyword>
<name>A0A0A0NST9_STRRN</name>
<keyword evidence="10" id="KW-1133">Transmembrane helix</keyword>
<evidence type="ECO:0000256" key="4">
    <source>
        <dbReference type="ARBA" id="ARBA00022679"/>
    </source>
</evidence>